<keyword evidence="6 10" id="KW-1133">Transmembrane helix</keyword>
<keyword evidence="9 10" id="KW-0807">Transducer</keyword>
<dbReference type="RefSeq" id="XP_014477088.1">
    <property type="nucleotide sequence ID" value="XM_014621602.1"/>
</dbReference>
<dbReference type="AlphaFoldDB" id="A0A6P3XG82"/>
<keyword evidence="5 10" id="KW-0552">Olfaction</keyword>
<evidence type="ECO:0000256" key="8">
    <source>
        <dbReference type="ARBA" id="ARBA00023170"/>
    </source>
</evidence>
<evidence type="ECO:0000256" key="3">
    <source>
        <dbReference type="ARBA" id="ARBA00022606"/>
    </source>
</evidence>
<feature type="transmembrane region" description="Helical" evidence="10">
    <location>
        <begin position="41"/>
        <end position="60"/>
    </location>
</feature>
<dbReference type="KEGG" id="dqu:106745733"/>
<evidence type="ECO:0000313" key="12">
    <source>
        <dbReference type="RefSeq" id="XP_014477088.1"/>
    </source>
</evidence>
<evidence type="ECO:0000256" key="10">
    <source>
        <dbReference type="RuleBase" id="RU351113"/>
    </source>
</evidence>
<dbReference type="GO" id="GO:0005886">
    <property type="term" value="C:plasma membrane"/>
    <property type="evidence" value="ECO:0007669"/>
    <property type="project" value="UniProtKB-SubCell"/>
</dbReference>
<feature type="transmembrane region" description="Helical" evidence="10">
    <location>
        <begin position="131"/>
        <end position="153"/>
    </location>
</feature>
<sequence length="375" mass="43012">MAAKEKLTLDRVFTFLKAYLTIVCCWPLPKNATKCQRLLRWVIRCFFIANTTLYTAAAAWTFCEYSDDSLLVMKLGCQMSAVLQIPLQIIFFAAQDERLQLIVLEMEDYNRRAEKYEKDIFRQYIDRCKPFYSMILSLLVVTAASVATGPLFLPQPFPGDPKYPFNALRQPLRTIIYAHHIVITYQSMIQVSANTFPALLLWFVAARFDILSMHFCMVTNVKELIRCTHEHYKLLRYAKEVTLAIRYVALLCVTFSTGAVLFGCLTFMSRHPLSVKAPFLMIALSGFMELYMYAWPADNVMSTSGDVALAAYSSLWYNNDTAAQKNLIYVILRSQRPVTISIPCVLPNLSMNYYTSYISTIFSCMTLVRIMMGNE</sequence>
<reference evidence="12" key="1">
    <citation type="submission" date="2025-08" db="UniProtKB">
        <authorList>
            <consortium name="RefSeq"/>
        </authorList>
    </citation>
    <scope>IDENTIFICATION</scope>
</reference>
<dbReference type="GO" id="GO:0004984">
    <property type="term" value="F:olfactory receptor activity"/>
    <property type="evidence" value="ECO:0007669"/>
    <property type="project" value="InterPro"/>
</dbReference>
<evidence type="ECO:0000313" key="11">
    <source>
        <dbReference type="Proteomes" id="UP000515204"/>
    </source>
</evidence>
<evidence type="ECO:0000256" key="5">
    <source>
        <dbReference type="ARBA" id="ARBA00022725"/>
    </source>
</evidence>
<dbReference type="Pfam" id="PF02949">
    <property type="entry name" value="7tm_6"/>
    <property type="match status" value="1"/>
</dbReference>
<evidence type="ECO:0000256" key="2">
    <source>
        <dbReference type="ARBA" id="ARBA00022475"/>
    </source>
</evidence>
<evidence type="ECO:0000256" key="1">
    <source>
        <dbReference type="ARBA" id="ARBA00004651"/>
    </source>
</evidence>
<dbReference type="GeneID" id="106745733"/>
<keyword evidence="4 10" id="KW-0812">Transmembrane</keyword>
<evidence type="ECO:0000256" key="7">
    <source>
        <dbReference type="ARBA" id="ARBA00023136"/>
    </source>
</evidence>
<keyword evidence="8 10" id="KW-0675">Receptor</keyword>
<dbReference type="InterPro" id="IPR004117">
    <property type="entry name" value="7tm6_olfct_rcpt"/>
</dbReference>
<dbReference type="PANTHER" id="PTHR21137">
    <property type="entry name" value="ODORANT RECEPTOR"/>
    <property type="match status" value="1"/>
</dbReference>
<dbReference type="GO" id="GO:0007165">
    <property type="term" value="P:signal transduction"/>
    <property type="evidence" value="ECO:0007669"/>
    <property type="project" value="UniProtKB-KW"/>
</dbReference>
<evidence type="ECO:0000256" key="9">
    <source>
        <dbReference type="ARBA" id="ARBA00023224"/>
    </source>
</evidence>
<proteinExistence type="inferred from homology"/>
<comment type="subcellular location">
    <subcellularLocation>
        <location evidence="1 10">Cell membrane</location>
        <topology evidence="1 10">Multi-pass membrane protein</topology>
    </subcellularLocation>
</comment>
<accession>A0A6P3XG82</accession>
<protein>
    <recommendedName>
        <fullName evidence="10">Odorant receptor</fullName>
    </recommendedName>
</protein>
<comment type="similarity">
    <text evidence="10">Belongs to the insect chemoreceptor superfamily. Heteromeric odorant receptor channel (TC 1.A.69) family.</text>
</comment>
<dbReference type="PANTHER" id="PTHR21137:SF35">
    <property type="entry name" value="ODORANT RECEPTOR 19A-RELATED"/>
    <property type="match status" value="1"/>
</dbReference>
<keyword evidence="3 10" id="KW-0716">Sensory transduction</keyword>
<feature type="transmembrane region" description="Helical" evidence="10">
    <location>
        <begin position="244"/>
        <end position="265"/>
    </location>
</feature>
<keyword evidence="2" id="KW-1003">Cell membrane</keyword>
<name>A0A6P3XG82_DINQU</name>
<comment type="caution">
    <text evidence="10">Lacks conserved residue(s) required for the propagation of feature annotation.</text>
</comment>
<keyword evidence="7 10" id="KW-0472">Membrane</keyword>
<dbReference type="GO" id="GO:0005549">
    <property type="term" value="F:odorant binding"/>
    <property type="evidence" value="ECO:0007669"/>
    <property type="project" value="InterPro"/>
</dbReference>
<feature type="transmembrane region" description="Helical" evidence="10">
    <location>
        <begin position="72"/>
        <end position="94"/>
    </location>
</feature>
<feature type="transmembrane region" description="Helical" evidence="10">
    <location>
        <begin position="277"/>
        <end position="295"/>
    </location>
</feature>
<dbReference type="OrthoDB" id="8185860at2759"/>
<gene>
    <name evidence="12" type="primary">LOC106745733</name>
</gene>
<dbReference type="Proteomes" id="UP000515204">
    <property type="component" value="Unplaced"/>
</dbReference>
<organism evidence="11 12">
    <name type="scientific">Dinoponera quadriceps</name>
    <name type="common">South American ant</name>
    <dbReference type="NCBI Taxonomy" id="609295"/>
    <lineage>
        <taxon>Eukaryota</taxon>
        <taxon>Metazoa</taxon>
        <taxon>Ecdysozoa</taxon>
        <taxon>Arthropoda</taxon>
        <taxon>Hexapoda</taxon>
        <taxon>Insecta</taxon>
        <taxon>Pterygota</taxon>
        <taxon>Neoptera</taxon>
        <taxon>Endopterygota</taxon>
        <taxon>Hymenoptera</taxon>
        <taxon>Apocrita</taxon>
        <taxon>Aculeata</taxon>
        <taxon>Formicoidea</taxon>
        <taxon>Formicidae</taxon>
        <taxon>Ponerinae</taxon>
        <taxon>Ponerini</taxon>
        <taxon>Dinoponera</taxon>
    </lineage>
</organism>
<evidence type="ECO:0000256" key="6">
    <source>
        <dbReference type="ARBA" id="ARBA00022989"/>
    </source>
</evidence>
<evidence type="ECO:0000256" key="4">
    <source>
        <dbReference type="ARBA" id="ARBA00022692"/>
    </source>
</evidence>
<keyword evidence="11" id="KW-1185">Reference proteome</keyword>